<dbReference type="Gene3D" id="3.20.20.140">
    <property type="entry name" value="Metal-dependent hydrolases"/>
    <property type="match status" value="1"/>
</dbReference>
<dbReference type="NCBIfam" id="TIGR03178">
    <property type="entry name" value="allantoinase"/>
    <property type="match status" value="1"/>
</dbReference>
<evidence type="ECO:0000259" key="19">
    <source>
        <dbReference type="PROSITE" id="PS50828"/>
    </source>
</evidence>
<dbReference type="PANTHER" id="PTHR48466:SF1">
    <property type="entry name" value="SMR DOMAIN-CONTAINING PROTEIN"/>
    <property type="match status" value="1"/>
</dbReference>
<dbReference type="InterPro" id="IPR007696">
    <property type="entry name" value="DNA_mismatch_repair_MutS_core"/>
</dbReference>
<evidence type="ECO:0000256" key="2">
    <source>
        <dbReference type="ARBA" id="ARBA00001947"/>
    </source>
</evidence>
<reference evidence="20" key="1">
    <citation type="submission" date="2023-03" db="EMBL/GenBank/DDBJ databases">
        <authorList>
            <person name="Julca I."/>
        </authorList>
    </citation>
    <scope>NUCLEOTIDE SEQUENCE</scope>
</reference>
<keyword evidence="15" id="KW-0694">RNA-binding</keyword>
<keyword evidence="9" id="KW-0699">rRNA-binding</keyword>
<feature type="region of interest" description="Disordered" evidence="18">
    <location>
        <begin position="552"/>
        <end position="579"/>
    </location>
</feature>
<evidence type="ECO:0000256" key="15">
    <source>
        <dbReference type="ARBA" id="ARBA00022884"/>
    </source>
</evidence>
<evidence type="ECO:0000256" key="7">
    <source>
        <dbReference type="ARBA" id="ARBA00022722"/>
    </source>
</evidence>
<dbReference type="NCBIfam" id="TIGR01069">
    <property type="entry name" value="mutS2"/>
    <property type="match status" value="1"/>
</dbReference>
<keyword evidence="10" id="KW-0547">Nucleotide-binding</keyword>
<protein>
    <recommendedName>
        <fullName evidence="6">allantoinase</fullName>
        <ecNumber evidence="6">3.5.2.5</ecNumber>
    </recommendedName>
</protein>
<dbReference type="Gene3D" id="3.30.1370.110">
    <property type="match status" value="1"/>
</dbReference>
<dbReference type="SUPFAM" id="SSF52540">
    <property type="entry name" value="P-loop containing nucleoside triphosphate hydrolases"/>
    <property type="match status" value="1"/>
</dbReference>
<dbReference type="InterPro" id="IPR005747">
    <property type="entry name" value="MutS2"/>
</dbReference>
<evidence type="ECO:0000313" key="21">
    <source>
        <dbReference type="Proteomes" id="UP001161247"/>
    </source>
</evidence>
<evidence type="ECO:0000256" key="17">
    <source>
        <dbReference type="ARBA" id="ARBA00053421"/>
    </source>
</evidence>
<comment type="pathway">
    <text evidence="3">Nitrogen metabolism; (S)-allantoin degradation; allantoate from (S)-allantoin: step 1/1.</text>
</comment>
<evidence type="ECO:0000256" key="13">
    <source>
        <dbReference type="ARBA" id="ARBA00022833"/>
    </source>
</evidence>
<dbReference type="Proteomes" id="UP001161247">
    <property type="component" value="Chromosome 1"/>
</dbReference>
<dbReference type="InterPro" id="IPR002625">
    <property type="entry name" value="Smr_dom"/>
</dbReference>
<keyword evidence="7" id="KW-0540">Nuclease</keyword>
<dbReference type="GO" id="GO:0004038">
    <property type="term" value="F:allantoinase activity"/>
    <property type="evidence" value="ECO:0007669"/>
    <property type="project" value="UniProtKB-EC"/>
</dbReference>
<dbReference type="InterPro" id="IPR027417">
    <property type="entry name" value="P-loop_NTPase"/>
</dbReference>
<dbReference type="InterPro" id="IPR046893">
    <property type="entry name" value="MSSS"/>
</dbReference>
<evidence type="ECO:0000256" key="10">
    <source>
        <dbReference type="ARBA" id="ARBA00022741"/>
    </source>
</evidence>
<accession>A0AAV1BY70</accession>
<evidence type="ECO:0000256" key="6">
    <source>
        <dbReference type="ARBA" id="ARBA00012863"/>
    </source>
</evidence>
<evidence type="ECO:0000256" key="3">
    <source>
        <dbReference type="ARBA" id="ARBA00004968"/>
    </source>
</evidence>
<dbReference type="InterPro" id="IPR011059">
    <property type="entry name" value="Metal-dep_hydrolase_composite"/>
</dbReference>
<evidence type="ECO:0000256" key="9">
    <source>
        <dbReference type="ARBA" id="ARBA00022730"/>
    </source>
</evidence>
<dbReference type="InterPro" id="IPR032466">
    <property type="entry name" value="Metal_Hydrolase"/>
</dbReference>
<comment type="catalytic activity">
    <reaction evidence="1">
        <text>(S)-allantoin + H2O = allantoate + H(+)</text>
        <dbReference type="Rhea" id="RHEA:17029"/>
        <dbReference type="ChEBI" id="CHEBI:15377"/>
        <dbReference type="ChEBI" id="CHEBI:15378"/>
        <dbReference type="ChEBI" id="CHEBI:15678"/>
        <dbReference type="ChEBI" id="CHEBI:17536"/>
        <dbReference type="EC" id="3.5.2.5"/>
    </reaction>
</comment>
<sequence>MGLKTWQIMALLPVLAALLLVFVDIPFKRSASECSLYPHAHFWIASKRIVTPNGVISGAVEIRGEKIASLVEGDHWQSIVKSQQVIDYGDAVIMPGLIDVHAHLDDPGREDWEGFPSGTRAAAAGGITTLIDMPLNSFPSTVSAETLALKLQAAAGRIYVDVGFWGGLVPENAMNTSTLDDLLKAGVLGLKSFMCPSGINDFPMTNISHIKEGLITLGKYRRPLLVHAEIPQDQEDNSEHEDGSRDPRSYAVYLKSRPASWEEAAIRDLLTVSSDTRIGGAAEGAHLHIVHLSDARSSLELIKEAKKRGDSVTVETCPHYLAFAAEEIPDGDTRFKCAPPIRDAANREKLWGALMEGDIDFLSSDHSPSVPELKLFNEGDFLRAWGGISSLQFVLPVSWSFGKRYGISLAQLASWWSERPAKFSGLTTKGEIVVGYQSDFVVWEPETEVNLDDNHPVFHKHRNISAYMGSGLSGKILATFVKGNLVFKEGKHALACGSTILAKEVLRCVDCQTGLTTTLLYHLLQYTCISREPVEGTHDIKVWRGRHSGQKKFGKQYSSSQNSIHTNSNSSMNLHHHHHHHSLITLHKPPPYLTFFSRRKTIRRHLVCFSSDSTHKLKLAQSLQSETLQILEWPAVCAQLSAFTSTSMGLAAAQSARIPLGRSPEESKTLLAQTTAALGIPQRLDFSGIKDVSPILESAVAGNLLTVQELCLLKLTLRSARHLVEQLEGSSTDEHLSARCSPLLEILQGCNFLNQLEEKIEFCVDCKFSQVLDRASKELAFIRSERKKNMESLDTMLKQTSNRIFQAGGIDKPLVTERRSRLCVAVRASHRSLIPDGVVLDVSSSGATYFMEPREAINLNNEEVRLSDNEKMEERVILSLLTSEIAEFKSEIKHLLSRVLDLDLAFARAAHAKWMEGACPIFSSESSEGSASSSFLVNIEGIQHPLLLESSLQKSPNLVKSVSKKSKEQSLNNDSKTLVKSPVPVDIKIVDNVKVVVISGPNTGGKTASMKTLGLASIMFKAGMYLPAQNNPQLPWFDFILADIGDQQSLEQSLSTFSGHISRLRKILEATSEKSLILIDEIGSGTDPSEGVALSASMLQYVVDRVKLAVVTTHYADLTRLKEKDNRFENAAMEFSLETLQPTYRMLWRSTGESNAISIAKSIGFNGKLIQRAQEWLGKLTPEKMQMQKGLLYQSLAEEKNILEMQATKAASLHSDVMSIYSEYLVQKDDLDGRVAALKAKERQRMLNELKAAKTQIANIVRDFENQLSSADANEYNVLLKKAESAINSIVEAQRPSNDPSIGDTASQFYEPKPGEKVLVKELGNKLATVIETPGEDDMVLVQYGKVKVRVNKRTIRALENADVSGGMASVSSSKRQQGLVVKNLKDLRDFSETINNEEVSYGPAVQTSKNTIDLRGMRGEEATRELEMAINSRGPGSVIFIIHGMGTGVVKERALQLLKSHPRVAKFEQESPMNYGCTVAYMK</sequence>
<evidence type="ECO:0000256" key="11">
    <source>
        <dbReference type="ARBA" id="ARBA00022759"/>
    </source>
</evidence>
<keyword evidence="13" id="KW-0862">Zinc</keyword>
<keyword evidence="21" id="KW-1185">Reference proteome</keyword>
<dbReference type="InterPro" id="IPR045076">
    <property type="entry name" value="MutS"/>
</dbReference>
<dbReference type="Pfam" id="PF01713">
    <property type="entry name" value="Smr"/>
    <property type="match status" value="1"/>
</dbReference>
<dbReference type="GO" id="GO:0006298">
    <property type="term" value="P:mismatch repair"/>
    <property type="evidence" value="ECO:0007669"/>
    <property type="project" value="InterPro"/>
</dbReference>
<dbReference type="Pfam" id="PF20297">
    <property type="entry name" value="MSSS"/>
    <property type="match status" value="1"/>
</dbReference>
<keyword evidence="16" id="KW-0238">DNA-binding</keyword>
<dbReference type="SMART" id="SM00463">
    <property type="entry name" value="SMR"/>
    <property type="match status" value="1"/>
</dbReference>
<dbReference type="InterPro" id="IPR056854">
    <property type="entry name" value="ALN_composite"/>
</dbReference>
<dbReference type="GO" id="GO:0000256">
    <property type="term" value="P:allantoin catabolic process"/>
    <property type="evidence" value="ECO:0007669"/>
    <property type="project" value="InterPro"/>
</dbReference>
<dbReference type="FunFam" id="3.20.20.140:FF:000032">
    <property type="entry name" value="Allantoinase Dal1"/>
    <property type="match status" value="1"/>
</dbReference>
<dbReference type="GO" id="GO:0005524">
    <property type="term" value="F:ATP binding"/>
    <property type="evidence" value="ECO:0007669"/>
    <property type="project" value="UniProtKB-KW"/>
</dbReference>
<keyword evidence="14" id="KW-0067">ATP-binding</keyword>
<dbReference type="SUPFAM" id="SSF48334">
    <property type="entry name" value="DNA repair protein MutS, domain III"/>
    <property type="match status" value="1"/>
</dbReference>
<evidence type="ECO:0000256" key="4">
    <source>
        <dbReference type="ARBA" id="ARBA00010368"/>
    </source>
</evidence>
<evidence type="ECO:0000313" key="20">
    <source>
        <dbReference type="EMBL" id="CAI9087477.1"/>
    </source>
</evidence>
<gene>
    <name evidence="20" type="ORF">OLC1_LOCUS304</name>
</gene>
<dbReference type="Pfam" id="PF01979">
    <property type="entry name" value="Amidohydro_1"/>
    <property type="match status" value="1"/>
</dbReference>
<name>A0AAV1BY70_OLDCO</name>
<dbReference type="GO" id="GO:0140664">
    <property type="term" value="F:ATP-dependent DNA damage sensor activity"/>
    <property type="evidence" value="ECO:0007669"/>
    <property type="project" value="InterPro"/>
</dbReference>
<dbReference type="InterPro" id="IPR017593">
    <property type="entry name" value="Allantoinase"/>
</dbReference>
<evidence type="ECO:0000256" key="16">
    <source>
        <dbReference type="ARBA" id="ARBA00023125"/>
    </source>
</evidence>
<dbReference type="GO" id="GO:0045910">
    <property type="term" value="P:negative regulation of DNA recombination"/>
    <property type="evidence" value="ECO:0007669"/>
    <property type="project" value="InterPro"/>
</dbReference>
<dbReference type="SMART" id="SM00534">
    <property type="entry name" value="MUTSac"/>
    <property type="match status" value="1"/>
</dbReference>
<keyword evidence="12" id="KW-0378">Hydrolase</keyword>
<dbReference type="EC" id="3.5.2.5" evidence="6"/>
<dbReference type="GO" id="GO:0050897">
    <property type="term" value="F:cobalt ion binding"/>
    <property type="evidence" value="ECO:0007669"/>
    <property type="project" value="InterPro"/>
</dbReference>
<keyword evidence="11" id="KW-0255">Endonuclease</keyword>
<dbReference type="PROSITE" id="PS50828">
    <property type="entry name" value="SMR"/>
    <property type="match status" value="1"/>
</dbReference>
<dbReference type="SUPFAM" id="SSF160443">
    <property type="entry name" value="SMR domain-like"/>
    <property type="match status" value="1"/>
</dbReference>
<dbReference type="InterPro" id="IPR006680">
    <property type="entry name" value="Amidohydro-rel"/>
</dbReference>
<evidence type="ECO:0000256" key="14">
    <source>
        <dbReference type="ARBA" id="ARBA00022840"/>
    </source>
</evidence>
<comment type="function">
    <text evidence="17">Catalyzes the conversion of allantoin (5-ureidohydantoin) to allantoate by hydrolytic cleavage of the five-member hydantoin ring. Catalyzes the first step of the ureide allantoin degradation followed by the sequential activity of AAH, UGLYAH and UAH which allows a complete purine breakdown without the intermediate generation of urea.</text>
</comment>
<dbReference type="FunFam" id="3.30.1370.110:FF:000004">
    <property type="entry name" value="Endonuclease MutS2"/>
    <property type="match status" value="1"/>
</dbReference>
<keyword evidence="8" id="KW-0479">Metal-binding</keyword>
<evidence type="ECO:0000256" key="8">
    <source>
        <dbReference type="ARBA" id="ARBA00022723"/>
    </source>
</evidence>
<feature type="domain" description="Smr" evidence="19">
    <location>
        <begin position="1413"/>
        <end position="1484"/>
    </location>
</feature>
<dbReference type="InterPro" id="IPR000432">
    <property type="entry name" value="DNA_mismatch_repair_MutS_C"/>
</dbReference>
<proteinExistence type="inferred from homology"/>
<dbReference type="GO" id="GO:0004519">
    <property type="term" value="F:endonuclease activity"/>
    <property type="evidence" value="ECO:0007669"/>
    <property type="project" value="UniProtKB-KW"/>
</dbReference>
<dbReference type="InterPro" id="IPR036187">
    <property type="entry name" value="DNA_mismatch_repair_MutS_sf"/>
</dbReference>
<dbReference type="Pfam" id="PF00488">
    <property type="entry name" value="MutS_V"/>
    <property type="match status" value="1"/>
</dbReference>
<dbReference type="SUPFAM" id="SSF51338">
    <property type="entry name" value="Composite domain of metallo-dependent hydrolases"/>
    <property type="match status" value="1"/>
</dbReference>
<dbReference type="Pfam" id="PF24890">
    <property type="entry name" value="ALN_composite"/>
    <property type="match status" value="1"/>
</dbReference>
<evidence type="ECO:0000256" key="5">
    <source>
        <dbReference type="ARBA" id="ARBA00011881"/>
    </source>
</evidence>
<comment type="cofactor">
    <cofactor evidence="2">
        <name>Zn(2+)</name>
        <dbReference type="ChEBI" id="CHEBI:29105"/>
    </cofactor>
</comment>
<comment type="similarity">
    <text evidence="4">Belongs to the metallo-dependent hydrolases superfamily. Allantoinase family.</text>
</comment>
<dbReference type="PANTHER" id="PTHR48466">
    <property type="entry name" value="OS10G0509000 PROTEIN-RELATED"/>
    <property type="match status" value="1"/>
</dbReference>
<dbReference type="GO" id="GO:0016887">
    <property type="term" value="F:ATP hydrolysis activity"/>
    <property type="evidence" value="ECO:0007669"/>
    <property type="project" value="InterPro"/>
</dbReference>
<dbReference type="PROSITE" id="PS00486">
    <property type="entry name" value="DNA_MISMATCH_REPAIR_2"/>
    <property type="match status" value="1"/>
</dbReference>
<evidence type="ECO:0000256" key="18">
    <source>
        <dbReference type="SAM" id="MobiDB-lite"/>
    </source>
</evidence>
<dbReference type="SUPFAM" id="SSF51556">
    <property type="entry name" value="Metallo-dependent hydrolases"/>
    <property type="match status" value="1"/>
</dbReference>
<dbReference type="SMART" id="SM00533">
    <property type="entry name" value="MUTSd"/>
    <property type="match status" value="1"/>
</dbReference>
<dbReference type="Gene3D" id="3.40.50.300">
    <property type="entry name" value="P-loop containing nucleotide triphosphate hydrolases"/>
    <property type="match status" value="1"/>
</dbReference>
<evidence type="ECO:0000256" key="12">
    <source>
        <dbReference type="ARBA" id="ARBA00022801"/>
    </source>
</evidence>
<dbReference type="EMBL" id="OX459118">
    <property type="protein sequence ID" value="CAI9087477.1"/>
    <property type="molecule type" value="Genomic_DNA"/>
</dbReference>
<dbReference type="InterPro" id="IPR036063">
    <property type="entry name" value="Smr_dom_sf"/>
</dbReference>
<organism evidence="20 21">
    <name type="scientific">Oldenlandia corymbosa var. corymbosa</name>
    <dbReference type="NCBI Taxonomy" id="529605"/>
    <lineage>
        <taxon>Eukaryota</taxon>
        <taxon>Viridiplantae</taxon>
        <taxon>Streptophyta</taxon>
        <taxon>Embryophyta</taxon>
        <taxon>Tracheophyta</taxon>
        <taxon>Spermatophyta</taxon>
        <taxon>Magnoliopsida</taxon>
        <taxon>eudicotyledons</taxon>
        <taxon>Gunneridae</taxon>
        <taxon>Pentapetalae</taxon>
        <taxon>asterids</taxon>
        <taxon>lamiids</taxon>
        <taxon>Gentianales</taxon>
        <taxon>Rubiaceae</taxon>
        <taxon>Rubioideae</taxon>
        <taxon>Spermacoceae</taxon>
        <taxon>Hedyotis-Oldenlandia complex</taxon>
        <taxon>Oldenlandia</taxon>
    </lineage>
</organism>
<dbReference type="GO" id="GO:0030983">
    <property type="term" value="F:mismatched DNA binding"/>
    <property type="evidence" value="ECO:0007669"/>
    <property type="project" value="InterPro"/>
</dbReference>
<evidence type="ECO:0000256" key="1">
    <source>
        <dbReference type="ARBA" id="ARBA00001756"/>
    </source>
</evidence>
<dbReference type="GO" id="GO:0019843">
    <property type="term" value="F:rRNA binding"/>
    <property type="evidence" value="ECO:0007669"/>
    <property type="project" value="UniProtKB-KW"/>
</dbReference>
<dbReference type="GO" id="GO:0008270">
    <property type="term" value="F:zinc ion binding"/>
    <property type="evidence" value="ECO:0007669"/>
    <property type="project" value="InterPro"/>
</dbReference>
<comment type="subunit">
    <text evidence="5">Homotetramer.</text>
</comment>